<organism evidence="1 2">
    <name type="scientific">Armillaria borealis</name>
    <dbReference type="NCBI Taxonomy" id="47425"/>
    <lineage>
        <taxon>Eukaryota</taxon>
        <taxon>Fungi</taxon>
        <taxon>Dikarya</taxon>
        <taxon>Basidiomycota</taxon>
        <taxon>Agaricomycotina</taxon>
        <taxon>Agaricomycetes</taxon>
        <taxon>Agaricomycetidae</taxon>
        <taxon>Agaricales</taxon>
        <taxon>Marasmiineae</taxon>
        <taxon>Physalacriaceae</taxon>
        <taxon>Armillaria</taxon>
    </lineage>
</organism>
<evidence type="ECO:0000313" key="1">
    <source>
        <dbReference type="EMBL" id="KAK0448513.1"/>
    </source>
</evidence>
<gene>
    <name evidence="1" type="ORF">EV421DRAFT_1782711</name>
</gene>
<sequence>MESTLEIVGRFDDMGVLQGTSTVRVNLETLRVAMWDSDEDTDESISYPEVTLPRLCVVESKRVPSTFLDSANLPALMSITGIYSSAIPGLCSVIRRSNCTLTDLSLSFAKDTADLIRLLRLCFSLTSLRITELLVEESDQIFFNKMAQSSYIVPLLNDLNIYTQSSSSRQSCWSALNGRYGKVFFLAGRHRLGDISSSMK</sequence>
<comment type="caution">
    <text evidence="1">The sequence shown here is derived from an EMBL/GenBank/DDBJ whole genome shotgun (WGS) entry which is preliminary data.</text>
</comment>
<keyword evidence="2" id="KW-1185">Reference proteome</keyword>
<name>A0AA39JXP1_9AGAR</name>
<protein>
    <submittedName>
        <fullName evidence="1">Uncharacterized protein</fullName>
    </submittedName>
</protein>
<evidence type="ECO:0000313" key="2">
    <source>
        <dbReference type="Proteomes" id="UP001175226"/>
    </source>
</evidence>
<accession>A0AA39JXP1</accession>
<reference evidence="1" key="1">
    <citation type="submission" date="2023-06" db="EMBL/GenBank/DDBJ databases">
        <authorList>
            <consortium name="Lawrence Berkeley National Laboratory"/>
            <person name="Ahrendt S."/>
            <person name="Sahu N."/>
            <person name="Indic B."/>
            <person name="Wong-Bajracharya J."/>
            <person name="Merenyi Z."/>
            <person name="Ke H.-M."/>
            <person name="Monk M."/>
            <person name="Kocsube S."/>
            <person name="Drula E."/>
            <person name="Lipzen A."/>
            <person name="Balint B."/>
            <person name="Henrissat B."/>
            <person name="Andreopoulos B."/>
            <person name="Martin F.M."/>
            <person name="Harder C.B."/>
            <person name="Rigling D."/>
            <person name="Ford K.L."/>
            <person name="Foster G.D."/>
            <person name="Pangilinan J."/>
            <person name="Papanicolaou A."/>
            <person name="Barry K."/>
            <person name="LaButti K."/>
            <person name="Viragh M."/>
            <person name="Koriabine M."/>
            <person name="Yan M."/>
            <person name="Riley R."/>
            <person name="Champramary S."/>
            <person name="Plett K.L."/>
            <person name="Tsai I.J."/>
            <person name="Slot J."/>
            <person name="Sipos G."/>
            <person name="Plett J."/>
            <person name="Nagy L.G."/>
            <person name="Grigoriev I.V."/>
        </authorList>
    </citation>
    <scope>NUCLEOTIDE SEQUENCE</scope>
    <source>
        <strain evidence="1">FPL87.14</strain>
    </source>
</reference>
<dbReference type="AlphaFoldDB" id="A0AA39JXP1"/>
<proteinExistence type="predicted"/>
<dbReference type="EMBL" id="JAUEPT010000009">
    <property type="protein sequence ID" value="KAK0448513.1"/>
    <property type="molecule type" value="Genomic_DNA"/>
</dbReference>
<dbReference type="Proteomes" id="UP001175226">
    <property type="component" value="Unassembled WGS sequence"/>
</dbReference>